<sequence>MTDSKSDNYIEIPEEARRVKPDFVIRPTSGVVKEIKQRIKDGNPPYLDPYHTHTKPLPNSKPIYLGEFDLPEKDIKAGRLSPCPCCSPEHPKYGRKGKIAWFPSEHVIRLLGPDCFGKMDKGAHEQAVAEFKREQQREHDVRYLLGNEARLRRAEAALLKGQEMAAAIDALGKDLRHKIYDVMDIPLWPHIKKGMLQRWEQRTEMVGWTGTNKEIDVLIDHARLHGYRLLDPEAKSLANSFSGPIQAFRILNEHANWNDFVIGMTDVDRHNLAVLLNNSRKAADKAREHTEQMRQLISTVSLATLRAWGMHPGCPCPIHVEFNNEKIFVGKTAFITVHSGIPAVLASGDQVPSIDLPDIKVA</sequence>
<dbReference type="EMBL" id="JAIVFP010000001">
    <property type="protein sequence ID" value="MCI4683266.1"/>
    <property type="molecule type" value="Genomic_DNA"/>
</dbReference>
<evidence type="ECO:0000313" key="2">
    <source>
        <dbReference type="Proteomes" id="UP001139104"/>
    </source>
</evidence>
<accession>A0ABS9Z897</accession>
<evidence type="ECO:0000313" key="1">
    <source>
        <dbReference type="EMBL" id="MCI4683266.1"/>
    </source>
</evidence>
<reference evidence="1" key="1">
    <citation type="journal article" date="2022" name="ISME J.">
        <title>Identification of active gaseous-alkane degraders at natural gas seeps.</title>
        <authorList>
            <person name="Farhan Ul Haque M."/>
            <person name="Hernandez M."/>
            <person name="Crombie A.T."/>
            <person name="Murrell J.C."/>
        </authorList>
    </citation>
    <scope>NUCLEOTIDE SEQUENCE</scope>
    <source>
        <strain evidence="1">PC2</strain>
    </source>
</reference>
<dbReference type="RefSeq" id="WP_243067228.1">
    <property type="nucleotide sequence ID" value="NZ_JAIVFK010000028.1"/>
</dbReference>
<organism evidence="1 2">
    <name type="scientific">Candidatus Rhodoblastus alkanivorans</name>
    <dbReference type="NCBI Taxonomy" id="2954117"/>
    <lineage>
        <taxon>Bacteria</taxon>
        <taxon>Pseudomonadati</taxon>
        <taxon>Pseudomonadota</taxon>
        <taxon>Alphaproteobacteria</taxon>
        <taxon>Hyphomicrobiales</taxon>
        <taxon>Rhodoblastaceae</taxon>
        <taxon>Rhodoblastus</taxon>
    </lineage>
</organism>
<keyword evidence="2" id="KW-1185">Reference proteome</keyword>
<proteinExistence type="predicted"/>
<dbReference type="Proteomes" id="UP001139104">
    <property type="component" value="Unassembled WGS sequence"/>
</dbReference>
<name>A0ABS9Z897_9HYPH</name>
<protein>
    <submittedName>
        <fullName evidence="1">Uncharacterized protein</fullName>
    </submittedName>
</protein>
<comment type="caution">
    <text evidence="1">The sequence shown here is derived from an EMBL/GenBank/DDBJ whole genome shotgun (WGS) entry which is preliminary data.</text>
</comment>
<gene>
    <name evidence="1" type="ORF">K2U94_10875</name>
</gene>